<evidence type="ECO:0000256" key="6">
    <source>
        <dbReference type="ARBA" id="ARBA00022801"/>
    </source>
</evidence>
<evidence type="ECO:0000256" key="11">
    <source>
        <dbReference type="RuleBase" id="RU362031"/>
    </source>
</evidence>
<evidence type="ECO:0000256" key="8">
    <source>
        <dbReference type="ARBA" id="ARBA00022989"/>
    </source>
</evidence>
<dbReference type="InterPro" id="IPR008915">
    <property type="entry name" value="Peptidase_M50"/>
</dbReference>
<dbReference type="NCBIfam" id="TIGR00054">
    <property type="entry name" value="RIP metalloprotease RseP"/>
    <property type="match status" value="1"/>
</dbReference>
<reference evidence="13 14" key="1">
    <citation type="submission" date="2023-06" db="EMBL/GenBank/DDBJ databases">
        <title>Five Gram-positive bacteria isolated from mangrove sediments in Shenzhen, Guangdong, China.</title>
        <authorList>
            <person name="Yu S."/>
            <person name="Zheng W."/>
            <person name="Huang Y."/>
        </authorList>
    </citation>
    <scope>NUCLEOTIDE SEQUENCE [LARGE SCALE GENOMIC DNA]</scope>
    <source>
        <strain evidence="13 14">SaN35-3</strain>
    </source>
</reference>
<dbReference type="CDD" id="cd06163">
    <property type="entry name" value="S2P-M50_PDZ_RseP-like"/>
    <property type="match status" value="1"/>
</dbReference>
<dbReference type="SUPFAM" id="SSF50156">
    <property type="entry name" value="PDZ domain-like"/>
    <property type="match status" value="1"/>
</dbReference>
<dbReference type="PANTHER" id="PTHR42837">
    <property type="entry name" value="REGULATOR OF SIGMA-E PROTEASE RSEP"/>
    <property type="match status" value="1"/>
</dbReference>
<evidence type="ECO:0000256" key="2">
    <source>
        <dbReference type="ARBA" id="ARBA00004141"/>
    </source>
</evidence>
<dbReference type="Proteomes" id="UP001197974">
    <property type="component" value="Chromosome"/>
</dbReference>
<comment type="cofactor">
    <cofactor evidence="1 11">
        <name>Zn(2+)</name>
        <dbReference type="ChEBI" id="CHEBI:29105"/>
    </cofactor>
</comment>
<keyword evidence="8 11" id="KW-1133">Transmembrane helix</keyword>
<dbReference type="CDD" id="cd23081">
    <property type="entry name" value="cpPDZ_EcRseP-like"/>
    <property type="match status" value="1"/>
</dbReference>
<evidence type="ECO:0000256" key="10">
    <source>
        <dbReference type="ARBA" id="ARBA00023136"/>
    </source>
</evidence>
<dbReference type="RefSeq" id="WP_226538307.1">
    <property type="nucleotide sequence ID" value="NZ_CP129013.1"/>
</dbReference>
<keyword evidence="11" id="KW-0479">Metal-binding</keyword>
<evidence type="ECO:0000256" key="3">
    <source>
        <dbReference type="ARBA" id="ARBA00007931"/>
    </source>
</evidence>
<evidence type="ECO:0000313" key="14">
    <source>
        <dbReference type="Proteomes" id="UP001197974"/>
    </source>
</evidence>
<evidence type="ECO:0000259" key="12">
    <source>
        <dbReference type="SMART" id="SM00228"/>
    </source>
</evidence>
<feature type="transmembrane region" description="Helical" evidence="11">
    <location>
        <begin position="393"/>
        <end position="412"/>
    </location>
</feature>
<keyword evidence="14" id="KW-1185">Reference proteome</keyword>
<evidence type="ECO:0000256" key="9">
    <source>
        <dbReference type="ARBA" id="ARBA00023049"/>
    </source>
</evidence>
<dbReference type="Pfam" id="PF02163">
    <property type="entry name" value="Peptidase_M50"/>
    <property type="match status" value="1"/>
</dbReference>
<sequence length="420" mass="46417">MSNVLAFILVFGVLVFVHELGHLIFASRAGILCREFAIGFGPKVFAFKRKETVYTIRLLPIGGYVKMAGEDPEVIELKPGHNVGLLFNDQGEVDKIVLNNKERYPDARIIEVQSTDLEHDMVITGYEQGDDEQLQTFNVSKVSFFIVDGQEIQIAPYDRQFGSKTILQRFKAILAGPAMNFVLAFVIFVLLAMIRGIPTDDPLIGKVIDNEPAQEAGFEQGDLVKSINGQSVASWEDITDIIVVNPDQELTFLIDRAGIEQELSVTPKTVERENGETAGIIGVYQYQEKSFINSFSYGATTTISVSQQILIALGNLISGQFSIDDLSGPAGIYHYTGEVAQSGFTSLMQWTAFLSINLGIMNLLPIPALDGGRLTFLTIEAIRGKPIDSQKEGFVTIVGFALLFLLMIVVTWNDIQRFFL</sequence>
<dbReference type="InterPro" id="IPR036034">
    <property type="entry name" value="PDZ_sf"/>
</dbReference>
<feature type="domain" description="PDZ" evidence="12">
    <location>
        <begin position="188"/>
        <end position="258"/>
    </location>
</feature>
<comment type="similarity">
    <text evidence="3 11">Belongs to the peptidase M50B family.</text>
</comment>
<keyword evidence="9 11" id="KW-0482">Metalloprotease</keyword>
<gene>
    <name evidence="13" type="primary">rseP</name>
    <name evidence="13" type="ORF">LC087_04930</name>
</gene>
<dbReference type="EC" id="3.4.24.-" evidence="11"/>
<keyword evidence="6 11" id="KW-0378">Hydrolase</keyword>
<evidence type="ECO:0000256" key="4">
    <source>
        <dbReference type="ARBA" id="ARBA00022670"/>
    </source>
</evidence>
<dbReference type="GO" id="GO:0008237">
    <property type="term" value="F:metallopeptidase activity"/>
    <property type="evidence" value="ECO:0007669"/>
    <property type="project" value="UniProtKB-KW"/>
</dbReference>
<accession>A0ABY9JVV1</accession>
<dbReference type="EMBL" id="CP129013">
    <property type="protein sequence ID" value="WLR43510.1"/>
    <property type="molecule type" value="Genomic_DNA"/>
</dbReference>
<keyword evidence="7 11" id="KW-0862">Zinc</keyword>
<feature type="transmembrane region" description="Helical" evidence="11">
    <location>
        <begin position="172"/>
        <end position="194"/>
    </location>
</feature>
<dbReference type="InterPro" id="IPR004387">
    <property type="entry name" value="Pept_M50_Zn"/>
</dbReference>
<keyword evidence="5 11" id="KW-0812">Transmembrane</keyword>
<proteinExistence type="inferred from homology"/>
<evidence type="ECO:0000256" key="5">
    <source>
        <dbReference type="ARBA" id="ARBA00022692"/>
    </source>
</evidence>
<dbReference type="InterPro" id="IPR001478">
    <property type="entry name" value="PDZ"/>
</dbReference>
<comment type="subcellular location">
    <subcellularLocation>
        <location evidence="2">Membrane</location>
        <topology evidence="2">Multi-pass membrane protein</topology>
    </subcellularLocation>
</comment>
<organism evidence="13 14">
    <name type="scientific">Bacillus carboniphilus</name>
    <dbReference type="NCBI Taxonomy" id="86663"/>
    <lineage>
        <taxon>Bacteria</taxon>
        <taxon>Bacillati</taxon>
        <taxon>Bacillota</taxon>
        <taxon>Bacilli</taxon>
        <taxon>Bacillales</taxon>
        <taxon>Bacillaceae</taxon>
        <taxon>Bacillus</taxon>
    </lineage>
</organism>
<evidence type="ECO:0000256" key="7">
    <source>
        <dbReference type="ARBA" id="ARBA00022833"/>
    </source>
</evidence>
<keyword evidence="10 11" id="KW-0472">Membrane</keyword>
<keyword evidence="4" id="KW-0645">Protease</keyword>
<name>A0ABY9JVV1_9BACI</name>
<dbReference type="Gene3D" id="2.30.42.10">
    <property type="match status" value="1"/>
</dbReference>
<dbReference type="PANTHER" id="PTHR42837:SF2">
    <property type="entry name" value="MEMBRANE METALLOPROTEASE ARASP2, CHLOROPLASTIC-RELATED"/>
    <property type="match status" value="1"/>
</dbReference>
<protein>
    <recommendedName>
        <fullName evidence="11">Zinc metalloprotease</fullName>
        <ecNumber evidence="11">3.4.24.-</ecNumber>
    </recommendedName>
</protein>
<evidence type="ECO:0000313" key="13">
    <source>
        <dbReference type="EMBL" id="WLR43510.1"/>
    </source>
</evidence>
<evidence type="ECO:0000256" key="1">
    <source>
        <dbReference type="ARBA" id="ARBA00001947"/>
    </source>
</evidence>
<dbReference type="SMART" id="SM00228">
    <property type="entry name" value="PDZ"/>
    <property type="match status" value="1"/>
</dbReference>